<organism evidence="7">
    <name type="scientific">Rhodotorula toruloides</name>
    <name type="common">Yeast</name>
    <name type="synonym">Rhodosporidium toruloides</name>
    <dbReference type="NCBI Taxonomy" id="5286"/>
    <lineage>
        <taxon>Eukaryota</taxon>
        <taxon>Fungi</taxon>
        <taxon>Dikarya</taxon>
        <taxon>Basidiomycota</taxon>
        <taxon>Pucciniomycotina</taxon>
        <taxon>Microbotryomycetes</taxon>
        <taxon>Sporidiobolales</taxon>
        <taxon>Sporidiobolaceae</taxon>
        <taxon>Rhodotorula</taxon>
    </lineage>
</organism>
<evidence type="ECO:0000256" key="5">
    <source>
        <dbReference type="SAM" id="MobiDB-lite"/>
    </source>
</evidence>
<protein>
    <submittedName>
        <fullName evidence="7">RHTO0S08e04830g1_1</fullName>
    </submittedName>
</protein>
<dbReference type="InterPro" id="IPR036864">
    <property type="entry name" value="Zn2-C6_fun-type_DNA-bd_sf"/>
</dbReference>
<dbReference type="PROSITE" id="PS00463">
    <property type="entry name" value="ZN2_CY6_FUNGAL_1"/>
    <property type="match status" value="1"/>
</dbReference>
<dbReference type="SUPFAM" id="SSF57701">
    <property type="entry name" value="Zn2/Cys6 DNA-binding domain"/>
    <property type="match status" value="1"/>
</dbReference>
<keyword evidence="4" id="KW-0539">Nucleus</keyword>
<dbReference type="InterPro" id="IPR001138">
    <property type="entry name" value="Zn2Cys6_DnaBD"/>
</dbReference>
<reference evidence="7" key="1">
    <citation type="journal article" date="2014" name="Genome Announc.">
        <title>Draft genome sequence of Rhodosporidium toruloides CECT1137, an oleaginous yeast of biotechnological interest.</title>
        <authorList>
            <person name="Morin N."/>
            <person name="Calcas X."/>
            <person name="Devillers H."/>
            <person name="Durrens P."/>
            <person name="Sherman D.J."/>
            <person name="Nicaud J.-M."/>
            <person name="Neuveglise C."/>
        </authorList>
    </citation>
    <scope>NUCLEOTIDE SEQUENCE</scope>
    <source>
        <strain evidence="7">CECT1137</strain>
    </source>
</reference>
<evidence type="ECO:0000256" key="4">
    <source>
        <dbReference type="ARBA" id="ARBA00023242"/>
    </source>
</evidence>
<dbReference type="CDD" id="cd00067">
    <property type="entry name" value="GAL4"/>
    <property type="match status" value="1"/>
</dbReference>
<feature type="region of interest" description="Disordered" evidence="5">
    <location>
        <begin position="1"/>
        <end position="42"/>
    </location>
</feature>
<keyword evidence="2" id="KW-0479">Metal-binding</keyword>
<feature type="region of interest" description="Disordered" evidence="5">
    <location>
        <begin position="652"/>
        <end position="672"/>
    </location>
</feature>
<feature type="compositionally biased region" description="Pro residues" evidence="5">
    <location>
        <begin position="13"/>
        <end position="35"/>
    </location>
</feature>
<dbReference type="PANTHER" id="PTHR46910:SF3">
    <property type="entry name" value="HALOTOLERANCE PROTEIN 9-RELATED"/>
    <property type="match status" value="1"/>
</dbReference>
<dbReference type="SMART" id="SM00066">
    <property type="entry name" value="GAL4"/>
    <property type="match status" value="1"/>
</dbReference>
<evidence type="ECO:0000313" key="7">
    <source>
        <dbReference type="EMBL" id="CDR43714.1"/>
    </source>
</evidence>
<dbReference type="GO" id="GO:0008270">
    <property type="term" value="F:zinc ion binding"/>
    <property type="evidence" value="ECO:0007669"/>
    <property type="project" value="InterPro"/>
</dbReference>
<evidence type="ECO:0000256" key="3">
    <source>
        <dbReference type="ARBA" id="ARBA00023125"/>
    </source>
</evidence>
<dbReference type="PANTHER" id="PTHR46910">
    <property type="entry name" value="TRANSCRIPTION FACTOR PDR1"/>
    <property type="match status" value="1"/>
</dbReference>
<dbReference type="PROSITE" id="PS50048">
    <property type="entry name" value="ZN2_CY6_FUNGAL_2"/>
    <property type="match status" value="1"/>
</dbReference>
<dbReference type="AlphaFoldDB" id="A0A061B9X2"/>
<evidence type="ECO:0000259" key="6">
    <source>
        <dbReference type="PROSITE" id="PS50048"/>
    </source>
</evidence>
<feature type="compositionally biased region" description="Low complexity" evidence="5">
    <location>
        <begin position="652"/>
        <end position="666"/>
    </location>
</feature>
<dbReference type="Pfam" id="PF00172">
    <property type="entry name" value="Zn_clus"/>
    <property type="match status" value="1"/>
</dbReference>
<dbReference type="GO" id="GO:0003677">
    <property type="term" value="F:DNA binding"/>
    <property type="evidence" value="ECO:0007669"/>
    <property type="project" value="UniProtKB-KW"/>
</dbReference>
<dbReference type="OrthoDB" id="2534600at2759"/>
<dbReference type="InterPro" id="IPR050987">
    <property type="entry name" value="AtrR-like"/>
</dbReference>
<dbReference type="GO" id="GO:0000981">
    <property type="term" value="F:DNA-binding transcription factor activity, RNA polymerase II-specific"/>
    <property type="evidence" value="ECO:0007669"/>
    <property type="project" value="InterPro"/>
</dbReference>
<proteinExistence type="predicted"/>
<name>A0A061B9X2_RHOTO</name>
<accession>A0A061B9X2</accession>
<comment type="subcellular location">
    <subcellularLocation>
        <location evidence="1">Nucleus</location>
    </subcellularLocation>
</comment>
<dbReference type="GO" id="GO:0005634">
    <property type="term" value="C:nucleus"/>
    <property type="evidence" value="ECO:0007669"/>
    <property type="project" value="UniProtKB-SubCell"/>
</dbReference>
<sequence>MTDIPVYTLPANLPWPTPSSLPTPPSSSAPPPPLAKAPRQQKSCAACRLRRVKCERRDGEDGCVGCRTRGLQCVVAETKKRVTRRNGKRVKAAKELYGEVETIGSPKTPPSSSVPFTSSSAANVPHISYSSADTRLGTIELKENFMSNLLDSFFTFRSVTVFDGDVDFRTAFDLAGRRIDQLSDANQVLCAAYLAIGARCTDHPGLLGPNAPRLSDLRDISRSVDRDLSPYGQARAEVCKELTVKALALADEKGLFRKASPEGVAALLLIENLLPLPADGPASVGTYFAHIYNHQVRELLTRAQNDPEVRQKVQGTVLSWTAYTRDALVSAFLGQSATFSDDELWLLRSEEDAPPGLPEELLRPLSPSHEQNYWRLLTSFVHWVTDLARETPAGLTSVRAMKAPRMNEAFAAEFVKRIRVAMETVPELKRRMQLLKGGQRFLRDAATLVRGLRLSAVNLSFLLKRVVDDRIAARPAGIISDLGALAAPSPSLQTLPGQAYWDRLAILQREANFQVFLASREIVSVLKETLQAGIPLGSHEWLDLRSIQLMFTRLPLWMRAILDQPSQEEGGLEGFTIDDKLHDLRWTARAIRSIGWSFAELTTALPWVLSEIANLETRRVLFYPTASTSAAEGIDFDSLLSQLSSASPDSSSFSPLSSGFSPGVPSTPHEFTTPAEFDALLTSLGEETSPLHQLDTMDGDPNSLGIGAAVGATAIPYGSRPPPL</sequence>
<dbReference type="Gene3D" id="4.10.240.10">
    <property type="entry name" value="Zn(2)-C6 fungal-type DNA-binding domain"/>
    <property type="match status" value="1"/>
</dbReference>
<evidence type="ECO:0000256" key="2">
    <source>
        <dbReference type="ARBA" id="ARBA00022723"/>
    </source>
</evidence>
<feature type="domain" description="Zn(2)-C6 fungal-type" evidence="6">
    <location>
        <begin position="43"/>
        <end position="75"/>
    </location>
</feature>
<dbReference type="EMBL" id="LK052943">
    <property type="protein sequence ID" value="CDR43714.1"/>
    <property type="molecule type" value="Genomic_DNA"/>
</dbReference>
<gene>
    <name evidence="7" type="ORF">RHTO0S_08e04830g</name>
</gene>
<keyword evidence="3" id="KW-0238">DNA-binding</keyword>
<evidence type="ECO:0000256" key="1">
    <source>
        <dbReference type="ARBA" id="ARBA00004123"/>
    </source>
</evidence>